<organism evidence="3 4">
    <name type="scientific">Stutzerimonas stutzeri (strain ATCC 17588 / DSM 5190 / CCUG 11256 / JCM 5965 / LMG 11199 / NBRC 14165 / NCIMB 11358 / Stanier 221)</name>
    <name type="common">Pseudomonas stutzeri</name>
    <dbReference type="NCBI Taxonomy" id="96563"/>
    <lineage>
        <taxon>Bacteria</taxon>
        <taxon>Pseudomonadati</taxon>
        <taxon>Pseudomonadota</taxon>
        <taxon>Gammaproteobacteria</taxon>
        <taxon>Pseudomonadales</taxon>
        <taxon>Pseudomonadaceae</taxon>
        <taxon>Stutzerimonas</taxon>
    </lineage>
</organism>
<reference key="2">
    <citation type="submission" date="2011-06" db="EMBL/GenBank/DDBJ databases">
        <title>Complete Genome Sequence of Pseudomonas stutzeri Strain CGMCC 1.1803.</title>
        <authorList>
            <person name="Yan Y."/>
            <person name="Chen M."/>
            <person name="Lu W."/>
            <person name="Zhang W."/>
            <person name="Ping S."/>
            <person name="Lin M."/>
        </authorList>
    </citation>
    <scope>NUCLEOTIDE SEQUENCE</scope>
    <source>
        <strain>ATCC 17588</strain>
    </source>
</reference>
<dbReference type="InterPro" id="IPR013656">
    <property type="entry name" value="PAS_4"/>
</dbReference>
<accession>F8H0J7</accession>
<dbReference type="SUPFAM" id="SSF55785">
    <property type="entry name" value="PYP-like sensor domain (PAS domain)"/>
    <property type="match status" value="1"/>
</dbReference>
<reference evidence="4" key="3">
    <citation type="submission" date="2011-06" db="EMBL/GenBank/DDBJ databases">
        <title>Complete genome sequence of Pseudomonas stutzeri strain CGMCC 1.1803.</title>
        <authorList>
            <person name="Yan Y."/>
            <person name="Chen M."/>
            <person name="Lu W."/>
            <person name="Zhang W."/>
            <person name="Ping S."/>
            <person name="Lin M."/>
        </authorList>
    </citation>
    <scope>NUCLEOTIDE SEQUENCE [LARGE SCALE GENOMIC DNA]</scope>
    <source>
        <strain evidence="4">ATCC 17588 / DSM 5190 / CCUG 11256 / JCM 5965 / LMG 11199 / NCIMB 11358 / Stanier 221</strain>
    </source>
</reference>
<dbReference type="EMBL" id="CP002881">
    <property type="protein sequence ID" value="AEJ04304.1"/>
    <property type="molecule type" value="Genomic_DNA"/>
</dbReference>
<dbReference type="Gene3D" id="3.30.450.20">
    <property type="entry name" value="PAS domain"/>
    <property type="match status" value="2"/>
</dbReference>
<dbReference type="Proteomes" id="UP000008932">
    <property type="component" value="Chromosome"/>
</dbReference>
<reference evidence="3 4" key="1">
    <citation type="journal article" date="2011" name="J. Bacteriol.">
        <title>Complete Genome Sequence of the Type Strain Pseudomonas stutzeri CGMCC 1.1803.</title>
        <authorList>
            <person name="Chen M."/>
            <person name="Yan Y."/>
            <person name="Zhang W."/>
            <person name="Lu W."/>
            <person name="Wang J."/>
            <person name="Ping S."/>
            <person name="Lin M."/>
        </authorList>
    </citation>
    <scope>NUCLEOTIDE SEQUENCE [LARGE SCALE GENOMIC DNA]</scope>
    <source>
        <strain evidence="4">ATCC 17588 / DSM 5190 / CCUG 11256 / JCM 5965 / LMG 11199 / NCIMB 11358 / Stanier 221</strain>
    </source>
</reference>
<dbReference type="GO" id="GO:0016301">
    <property type="term" value="F:kinase activity"/>
    <property type="evidence" value="ECO:0007669"/>
    <property type="project" value="UniProtKB-KW"/>
</dbReference>
<dbReference type="HOGENOM" id="CLU_1155632_0_0_6"/>
<sequence>MHDLQAIIDGLPGIYLIVAADAEYTMVASSDERLRVTMTRREDVIGKPLFEVFSDHEPEKPSSGAATLRRSLEDVIATGQTQRLSQVRYAIRRPEASGGGFEERFWNVVNAPVKDDRGRVRYVIHRVEDVTAHLHAQELARAQLQESDERLNAALLVSGTGTFYWQLASQRIDMDAAMLRLVGMEGFGEIHLSDLLERMHHDDRERLVLWANAAPGVVTISKCTSACCWARASAGCSGGR</sequence>
<evidence type="ECO:0000259" key="2">
    <source>
        <dbReference type="Pfam" id="PF08448"/>
    </source>
</evidence>
<dbReference type="KEGG" id="psz:PSTAB_1023"/>
<feature type="domain" description="PAS fold-4" evidence="2">
    <location>
        <begin position="17"/>
        <end position="132"/>
    </location>
</feature>
<keyword evidence="1 3" id="KW-0808">Transferase</keyword>
<dbReference type="AlphaFoldDB" id="F8H0J7"/>
<gene>
    <name evidence="3" type="ordered locus">PSTAB_1023</name>
</gene>
<proteinExistence type="predicted"/>
<dbReference type="Pfam" id="PF08448">
    <property type="entry name" value="PAS_4"/>
    <property type="match status" value="1"/>
</dbReference>
<evidence type="ECO:0000313" key="3">
    <source>
        <dbReference type="EMBL" id="AEJ04304.1"/>
    </source>
</evidence>
<keyword evidence="1 3" id="KW-0418">Kinase</keyword>
<evidence type="ECO:0000256" key="1">
    <source>
        <dbReference type="ARBA" id="ARBA00022777"/>
    </source>
</evidence>
<evidence type="ECO:0000313" key="4">
    <source>
        <dbReference type="Proteomes" id="UP000008932"/>
    </source>
</evidence>
<protein>
    <submittedName>
        <fullName evidence="3">Sensory box histidine kinase/response regulator</fullName>
    </submittedName>
</protein>
<dbReference type="InterPro" id="IPR035965">
    <property type="entry name" value="PAS-like_dom_sf"/>
</dbReference>
<name>F8H0J7_STUS2</name>